<dbReference type="PaxDb" id="214684-Q5K831"/>
<dbReference type="STRING" id="214684.Q5K831"/>
<feature type="transmembrane region" description="Helical" evidence="6">
    <location>
        <begin position="85"/>
        <end position="106"/>
    </location>
</feature>
<dbReference type="GO" id="GO:0015140">
    <property type="term" value="F:malate transmembrane transporter activity"/>
    <property type="evidence" value="ECO:0007669"/>
    <property type="project" value="InterPro"/>
</dbReference>
<dbReference type="KEGG" id="cne:CNM00310"/>
<feature type="compositionally biased region" description="Basic and acidic residues" evidence="5">
    <location>
        <begin position="7"/>
        <end position="35"/>
    </location>
</feature>
<keyword evidence="2 6" id="KW-0812">Transmembrane</keyword>
<dbReference type="InParanoid" id="Q5K831"/>
<dbReference type="Proteomes" id="UP000002149">
    <property type="component" value="Chromosome 13"/>
</dbReference>
<protein>
    <submittedName>
        <fullName evidence="7">Uncharacterized protein</fullName>
    </submittedName>
</protein>
<dbReference type="EMBL" id="AE017353">
    <property type="protein sequence ID" value="AAW46859.2"/>
    <property type="molecule type" value="Genomic_DNA"/>
</dbReference>
<dbReference type="InterPro" id="IPR038665">
    <property type="entry name" value="Voltage-dep_anion_channel_sf"/>
</dbReference>
<dbReference type="GeneID" id="3255099"/>
<feature type="transmembrane region" description="Helical" evidence="6">
    <location>
        <begin position="308"/>
        <end position="331"/>
    </location>
</feature>
<dbReference type="HOGENOM" id="CLU_723653_0_0_1"/>
<dbReference type="CDD" id="cd09317">
    <property type="entry name" value="TDT_Mae1_like"/>
    <property type="match status" value="1"/>
</dbReference>
<feature type="transmembrane region" description="Helical" evidence="6">
    <location>
        <begin position="343"/>
        <end position="362"/>
    </location>
</feature>
<keyword evidence="4 6" id="KW-0472">Membrane</keyword>
<dbReference type="PANTHER" id="PTHR31162:SF0">
    <property type="entry name" value="MALIC ACID TRANSPORT PROTEIN"/>
    <property type="match status" value="1"/>
</dbReference>
<feature type="transmembrane region" description="Helical" evidence="6">
    <location>
        <begin position="159"/>
        <end position="176"/>
    </location>
</feature>
<dbReference type="OrthoDB" id="2901184at2759"/>
<feature type="transmembrane region" description="Helical" evidence="6">
    <location>
        <begin position="221"/>
        <end position="240"/>
    </location>
</feature>
<name>Q5K831_CRYD1</name>
<evidence type="ECO:0000313" key="7">
    <source>
        <dbReference type="EMBL" id="AAW46859.2"/>
    </source>
</evidence>
<dbReference type="RefSeq" id="XP_024513977.1">
    <property type="nucleotide sequence ID" value="XM_024658251.1"/>
</dbReference>
<dbReference type="GO" id="GO:0022857">
    <property type="term" value="F:transmembrane transporter activity"/>
    <property type="evidence" value="ECO:0000318"/>
    <property type="project" value="GO_Central"/>
</dbReference>
<dbReference type="GO" id="GO:0016020">
    <property type="term" value="C:membrane"/>
    <property type="evidence" value="ECO:0007669"/>
    <property type="project" value="UniProtKB-SubCell"/>
</dbReference>
<dbReference type="InterPro" id="IPR004695">
    <property type="entry name" value="SLAC1/Mae1/Ssu1/TehA"/>
</dbReference>
<dbReference type="eggNOG" id="ENOG502R08Y">
    <property type="taxonomic scope" value="Eukaryota"/>
</dbReference>
<feature type="transmembrane region" description="Helical" evidence="6">
    <location>
        <begin position="196"/>
        <end position="215"/>
    </location>
</feature>
<evidence type="ECO:0000313" key="8">
    <source>
        <dbReference type="Proteomes" id="UP000002149"/>
    </source>
</evidence>
<keyword evidence="8" id="KW-1185">Reference proteome</keyword>
<feature type="transmembrane region" description="Helical" evidence="6">
    <location>
        <begin position="260"/>
        <end position="278"/>
    </location>
</feature>
<organism evidence="7 8">
    <name type="scientific">Cryptococcus deneoformans (strain JEC21 / ATCC MYA-565)</name>
    <name type="common">Cryptococcus neoformans var. neoformans serotype D</name>
    <dbReference type="NCBI Taxonomy" id="214684"/>
    <lineage>
        <taxon>Eukaryota</taxon>
        <taxon>Fungi</taxon>
        <taxon>Dikarya</taxon>
        <taxon>Basidiomycota</taxon>
        <taxon>Agaricomycotina</taxon>
        <taxon>Tremellomycetes</taxon>
        <taxon>Tremellales</taxon>
        <taxon>Cryptococcaceae</taxon>
        <taxon>Cryptococcus</taxon>
        <taxon>Cryptococcus neoformans species complex</taxon>
    </lineage>
</organism>
<feature type="region of interest" description="Disordered" evidence="5">
    <location>
        <begin position="1"/>
        <end position="35"/>
    </location>
</feature>
<accession>Q5K831</accession>
<feature type="transmembrane region" description="Helical" evidence="6">
    <location>
        <begin position="127"/>
        <end position="147"/>
    </location>
</feature>
<gene>
    <name evidence="7" type="ordered locus">CNM00310</name>
</gene>
<evidence type="ECO:0000256" key="1">
    <source>
        <dbReference type="ARBA" id="ARBA00004141"/>
    </source>
</evidence>
<sequence length="453" mass="50616">MSARQSRSPERTHTNEHHHNHSALEKSKGHDLDTQKVNDPNYKPRGWIARSEFWTWNCFTVNMGTGAVAILVGGVQFPFNGQREIGTVFFMIDLVVFFINVIGVACRAVFHWANFKDSFFDHSDGTYIPCILLAVATLFVGIMDYAVPHCGFWLTRAMYVVYWMYIGCSLAIALILECTLRGHQRKLDTITPADCLLFFPLMLSGTIGSALANKLPLQEAGYVIIISYWLQGMGMMLSLLKCSVWMARNMLRVNPPPSSLPGYLIAVGPPGFTAFAFLNLGNLAVDAFPASNILASSNGGQIFQVVSVWYSFTLLGLALYILFSTLTIWVFGQALDRKVEWSMGWWSFTFPLTGFFMATAQLGAQLPSETFKVIQVVGCLAVTVAWFINFYMTLYSIFISRSLGMPTLSKKDEDEEGYEKYDRRAAAAWPGQTQWGIRQSNGRAAWASTTIDA</sequence>
<dbReference type="AlphaFoldDB" id="Q5K831"/>
<evidence type="ECO:0000256" key="3">
    <source>
        <dbReference type="ARBA" id="ARBA00022989"/>
    </source>
</evidence>
<keyword evidence="3 6" id="KW-1133">Transmembrane helix</keyword>
<evidence type="ECO:0000256" key="6">
    <source>
        <dbReference type="SAM" id="Phobius"/>
    </source>
</evidence>
<comment type="subcellular location">
    <subcellularLocation>
        <location evidence="1">Membrane</location>
        <topology evidence="1">Multi-pass membrane protein</topology>
    </subcellularLocation>
</comment>
<evidence type="ECO:0000256" key="4">
    <source>
        <dbReference type="ARBA" id="ARBA00023136"/>
    </source>
</evidence>
<proteinExistence type="predicted"/>
<dbReference type="PANTHER" id="PTHR31162">
    <property type="entry name" value="MALIC ACID TRANSPORT PROTEIN-RELATED"/>
    <property type="match status" value="1"/>
</dbReference>
<feature type="transmembrane region" description="Helical" evidence="6">
    <location>
        <begin position="374"/>
        <end position="398"/>
    </location>
</feature>
<dbReference type="Pfam" id="PF03595">
    <property type="entry name" value="SLAC1"/>
    <property type="match status" value="1"/>
</dbReference>
<evidence type="ECO:0000256" key="5">
    <source>
        <dbReference type="SAM" id="MobiDB-lite"/>
    </source>
</evidence>
<evidence type="ECO:0000256" key="2">
    <source>
        <dbReference type="ARBA" id="ARBA00022692"/>
    </source>
</evidence>
<dbReference type="VEuPathDB" id="FungiDB:CNM00310"/>
<dbReference type="InterPro" id="IPR030185">
    <property type="entry name" value="Mae1"/>
</dbReference>
<reference evidence="7 8" key="1">
    <citation type="journal article" date="2005" name="Science">
        <title>The genome of the basidiomycetous yeast and human pathogen Cryptococcus neoformans.</title>
        <authorList>
            <person name="Loftus B.J."/>
            <person name="Fung E."/>
            <person name="Roncaglia P."/>
            <person name="Rowley D."/>
            <person name="Amedeo P."/>
            <person name="Bruno D."/>
            <person name="Vamathevan J."/>
            <person name="Miranda M."/>
            <person name="Anderson I.J."/>
            <person name="Fraser J.A."/>
            <person name="Allen J.E."/>
            <person name="Bosdet I.E."/>
            <person name="Brent M.R."/>
            <person name="Chiu R."/>
            <person name="Doering T.L."/>
            <person name="Donlin M.J."/>
            <person name="D'Souza C.A."/>
            <person name="Fox D.S."/>
            <person name="Grinberg V."/>
            <person name="Fu J."/>
            <person name="Fukushima M."/>
            <person name="Haas B.J."/>
            <person name="Huang J.C."/>
            <person name="Janbon G."/>
            <person name="Jones S.J."/>
            <person name="Koo H.L."/>
            <person name="Krzywinski M.I."/>
            <person name="Kwon-Chung J.K."/>
            <person name="Lengeler K.B."/>
            <person name="Maiti R."/>
            <person name="Marra M.A."/>
            <person name="Marra R.E."/>
            <person name="Mathewson C.A."/>
            <person name="Mitchell T.G."/>
            <person name="Pertea M."/>
            <person name="Riggs F.R."/>
            <person name="Salzberg S.L."/>
            <person name="Schein J.E."/>
            <person name="Shvartsbeyn A."/>
            <person name="Shin H."/>
            <person name="Shumway M."/>
            <person name="Specht C.A."/>
            <person name="Suh B.B."/>
            <person name="Tenney A."/>
            <person name="Utterback T.R."/>
            <person name="Wickes B.L."/>
            <person name="Wortman J.R."/>
            <person name="Wye N.H."/>
            <person name="Kronstad J.W."/>
            <person name="Lodge J.K."/>
            <person name="Heitman J."/>
            <person name="Davis R.W."/>
            <person name="Fraser C.M."/>
            <person name="Hyman R.W."/>
        </authorList>
    </citation>
    <scope>NUCLEOTIDE SEQUENCE [LARGE SCALE GENOMIC DNA]</scope>
    <source>
        <strain evidence="8">JEC21 / ATCC MYA-565</strain>
    </source>
</reference>
<feature type="transmembrane region" description="Helical" evidence="6">
    <location>
        <begin position="53"/>
        <end position="79"/>
    </location>
</feature>
<dbReference type="Gene3D" id="1.50.10.150">
    <property type="entry name" value="Voltage-dependent anion channel"/>
    <property type="match status" value="1"/>
</dbReference>